<reference evidence="8 9" key="1">
    <citation type="journal article" date="2013" name="Genome Announc.">
        <title>Complete Genome Sequence of the Carbazole Degrader Pseudomonas resinovorans Strain CA10 (NBRC 106553).</title>
        <authorList>
            <person name="Shintani M."/>
            <person name="Hosoyama A."/>
            <person name="Ohji S."/>
            <person name="Tsuchikane K."/>
            <person name="Takarada H."/>
            <person name="Yamazoe A."/>
            <person name="Fujita N."/>
            <person name="Nojiri H."/>
        </authorList>
    </citation>
    <scope>NUCLEOTIDE SEQUENCE [LARGE SCALE GENOMIC DNA]</scope>
    <source>
        <strain evidence="8 9">NBRC 106553</strain>
    </source>
</reference>
<dbReference type="InterPro" id="IPR058533">
    <property type="entry name" value="Cation_efflux_TM"/>
</dbReference>
<dbReference type="AlphaFoldDB" id="S6AXS9"/>
<sequence length="319" mass="35781">MKAADSGELTREQASHLEQRTLTLSLYGVVFAIVVNFGFGLYVQSDVVILNGVFGLLQVAGSALNLFAAKQIMGSGDRRFHQQGYWYLEPMANCFNGLMMLILCLYALINGVERIRGGGHPVDADDIVWFSLLSALYCALAWYFKSRVSRRVDSQLLKNDSRKWVIKLVFNLVTLVGFAALPFLEEPKRSFWANYADSSLVVVMALLLLPIPLRVLRRGVSELLHLQSDTETVGSIEAAMQAIRREHDINRYNIRVEVSGRQHFIEVDILVGPDFRLQSVAEQDQLRARISQAAEAVLPDPLDTIWLSVSITADPRWVA</sequence>
<evidence type="ECO:0000259" key="7">
    <source>
        <dbReference type="Pfam" id="PF01545"/>
    </source>
</evidence>
<keyword evidence="2" id="KW-0813">Transport</keyword>
<dbReference type="OrthoDB" id="2388015at2"/>
<feature type="transmembrane region" description="Helical" evidence="6">
    <location>
        <begin position="21"/>
        <end position="42"/>
    </location>
</feature>
<feature type="transmembrane region" description="Helical" evidence="6">
    <location>
        <begin position="90"/>
        <end position="112"/>
    </location>
</feature>
<dbReference type="GO" id="GO:0006882">
    <property type="term" value="P:intracellular zinc ion homeostasis"/>
    <property type="evidence" value="ECO:0007669"/>
    <property type="project" value="TreeGrafter"/>
</dbReference>
<dbReference type="eggNOG" id="COG3965">
    <property type="taxonomic scope" value="Bacteria"/>
</dbReference>
<keyword evidence="9" id="KW-1185">Reference proteome</keyword>
<dbReference type="STRING" id="1245471.PCA10_55710"/>
<name>S6AXS9_METRE</name>
<organism evidence="8 9">
    <name type="scientific">Metapseudomonas resinovorans NBRC 106553</name>
    <dbReference type="NCBI Taxonomy" id="1245471"/>
    <lineage>
        <taxon>Bacteria</taxon>
        <taxon>Pseudomonadati</taxon>
        <taxon>Pseudomonadota</taxon>
        <taxon>Gammaproteobacteria</taxon>
        <taxon>Pseudomonadales</taxon>
        <taxon>Pseudomonadaceae</taxon>
        <taxon>Metapseudomonas</taxon>
    </lineage>
</organism>
<keyword evidence="5 6" id="KW-0472">Membrane</keyword>
<evidence type="ECO:0000256" key="4">
    <source>
        <dbReference type="ARBA" id="ARBA00022989"/>
    </source>
</evidence>
<dbReference type="PANTHER" id="PTHR43840:SF15">
    <property type="entry name" value="MITOCHONDRIAL METAL TRANSPORTER 1-RELATED"/>
    <property type="match status" value="1"/>
</dbReference>
<feature type="transmembrane region" description="Helical" evidence="6">
    <location>
        <begin position="127"/>
        <end position="144"/>
    </location>
</feature>
<feature type="domain" description="Cation efflux protein transmembrane" evidence="7">
    <location>
        <begin position="23"/>
        <end position="224"/>
    </location>
</feature>
<dbReference type="Proteomes" id="UP000015503">
    <property type="component" value="Chromosome"/>
</dbReference>
<keyword evidence="4 6" id="KW-1133">Transmembrane helix</keyword>
<evidence type="ECO:0000256" key="2">
    <source>
        <dbReference type="ARBA" id="ARBA00022448"/>
    </source>
</evidence>
<dbReference type="InterPro" id="IPR050291">
    <property type="entry name" value="CDF_Transporter"/>
</dbReference>
<protein>
    <recommendedName>
        <fullName evidence="7">Cation efflux protein transmembrane domain-containing protein</fullName>
    </recommendedName>
</protein>
<evidence type="ECO:0000313" key="8">
    <source>
        <dbReference type="EMBL" id="BAN51303.1"/>
    </source>
</evidence>
<evidence type="ECO:0000256" key="1">
    <source>
        <dbReference type="ARBA" id="ARBA00004141"/>
    </source>
</evidence>
<dbReference type="GO" id="GO:0015086">
    <property type="term" value="F:cadmium ion transmembrane transporter activity"/>
    <property type="evidence" value="ECO:0007669"/>
    <property type="project" value="TreeGrafter"/>
</dbReference>
<evidence type="ECO:0000256" key="3">
    <source>
        <dbReference type="ARBA" id="ARBA00022692"/>
    </source>
</evidence>
<dbReference type="Pfam" id="PF01545">
    <property type="entry name" value="Cation_efflux"/>
    <property type="match status" value="1"/>
</dbReference>
<evidence type="ECO:0000256" key="5">
    <source>
        <dbReference type="ARBA" id="ARBA00023136"/>
    </source>
</evidence>
<accession>S6AXS9</accession>
<dbReference type="Gene3D" id="1.20.1510.10">
    <property type="entry name" value="Cation efflux protein transmembrane domain"/>
    <property type="match status" value="1"/>
</dbReference>
<feature type="transmembrane region" description="Helical" evidence="6">
    <location>
        <begin position="48"/>
        <end position="69"/>
    </location>
</feature>
<dbReference type="KEGG" id="pre:PCA10_55710"/>
<gene>
    <name evidence="8" type="ORF">PCA10_55710</name>
</gene>
<keyword evidence="3 6" id="KW-0812">Transmembrane</keyword>
<dbReference type="PANTHER" id="PTHR43840">
    <property type="entry name" value="MITOCHONDRIAL METAL TRANSPORTER 1-RELATED"/>
    <property type="match status" value="1"/>
</dbReference>
<dbReference type="GO" id="GO:0005886">
    <property type="term" value="C:plasma membrane"/>
    <property type="evidence" value="ECO:0007669"/>
    <property type="project" value="TreeGrafter"/>
</dbReference>
<evidence type="ECO:0000313" key="9">
    <source>
        <dbReference type="Proteomes" id="UP000015503"/>
    </source>
</evidence>
<dbReference type="RefSeq" id="WP_016495423.1">
    <property type="nucleotide sequence ID" value="NC_021499.1"/>
</dbReference>
<dbReference type="SUPFAM" id="SSF161111">
    <property type="entry name" value="Cation efflux protein transmembrane domain-like"/>
    <property type="match status" value="1"/>
</dbReference>
<dbReference type="GO" id="GO:0015341">
    <property type="term" value="F:zinc efflux antiporter activity"/>
    <property type="evidence" value="ECO:0007669"/>
    <property type="project" value="TreeGrafter"/>
</dbReference>
<dbReference type="InterPro" id="IPR027469">
    <property type="entry name" value="Cation_efflux_TMD_sf"/>
</dbReference>
<dbReference type="GO" id="GO:0015093">
    <property type="term" value="F:ferrous iron transmembrane transporter activity"/>
    <property type="evidence" value="ECO:0007669"/>
    <property type="project" value="TreeGrafter"/>
</dbReference>
<evidence type="ECO:0000256" key="6">
    <source>
        <dbReference type="SAM" id="Phobius"/>
    </source>
</evidence>
<dbReference type="HOGENOM" id="CLU_056154_0_0_6"/>
<proteinExistence type="predicted"/>
<dbReference type="EMBL" id="AP013068">
    <property type="protein sequence ID" value="BAN51303.1"/>
    <property type="molecule type" value="Genomic_DNA"/>
</dbReference>
<feature type="transmembrane region" description="Helical" evidence="6">
    <location>
        <begin position="164"/>
        <end position="184"/>
    </location>
</feature>
<comment type="subcellular location">
    <subcellularLocation>
        <location evidence="1">Membrane</location>
        <topology evidence="1">Multi-pass membrane protein</topology>
    </subcellularLocation>
</comment>
<dbReference type="PATRIC" id="fig|1245471.3.peg.5655"/>